<accession>A0ABR1T1E3</accession>
<reference evidence="1 2" key="1">
    <citation type="submission" date="2023-01" db="EMBL/GenBank/DDBJ databases">
        <title>Analysis of 21 Apiospora genomes using comparative genomics revels a genus with tremendous synthesis potential of carbohydrate active enzymes and secondary metabolites.</title>
        <authorList>
            <person name="Sorensen T."/>
        </authorList>
    </citation>
    <scope>NUCLEOTIDE SEQUENCE [LARGE SCALE GENOMIC DNA]</scope>
    <source>
        <strain evidence="1 2">CBS 20057</strain>
    </source>
</reference>
<comment type="caution">
    <text evidence="1">The sequence shown here is derived from an EMBL/GenBank/DDBJ whole genome shotgun (WGS) entry which is preliminary data.</text>
</comment>
<organism evidence="1 2">
    <name type="scientific">Apiospora marii</name>
    <dbReference type="NCBI Taxonomy" id="335849"/>
    <lineage>
        <taxon>Eukaryota</taxon>
        <taxon>Fungi</taxon>
        <taxon>Dikarya</taxon>
        <taxon>Ascomycota</taxon>
        <taxon>Pezizomycotina</taxon>
        <taxon>Sordariomycetes</taxon>
        <taxon>Xylariomycetidae</taxon>
        <taxon>Amphisphaeriales</taxon>
        <taxon>Apiosporaceae</taxon>
        <taxon>Apiospora</taxon>
    </lineage>
</organism>
<name>A0ABR1T1E3_9PEZI</name>
<dbReference type="EMBL" id="JAQQWI010000001">
    <property type="protein sequence ID" value="KAK8040405.1"/>
    <property type="molecule type" value="Genomic_DNA"/>
</dbReference>
<protein>
    <submittedName>
        <fullName evidence="1">Uncharacterized protein</fullName>
    </submittedName>
</protein>
<evidence type="ECO:0000313" key="2">
    <source>
        <dbReference type="Proteomes" id="UP001396898"/>
    </source>
</evidence>
<keyword evidence="2" id="KW-1185">Reference proteome</keyword>
<proteinExistence type="predicted"/>
<gene>
    <name evidence="1" type="ORF">PG991_000193</name>
</gene>
<dbReference type="Proteomes" id="UP001396898">
    <property type="component" value="Unassembled WGS sequence"/>
</dbReference>
<evidence type="ECO:0000313" key="1">
    <source>
        <dbReference type="EMBL" id="KAK8040405.1"/>
    </source>
</evidence>
<sequence length="146" mass="16157">MGWQVFLNEFACGHFEVRRSVQNPSVELPNSGASVKMNLQVVSGRCKNCPPRNCTGIVVCYSCGHPHSAGVGMWRCHQQQPGAEQDKNHTHQSPKYLAVPIPEPCDRASCDKKVRLRTIQSLSASTVRGLEAKDYSRWAPVIPRAS</sequence>